<dbReference type="PROSITE" id="PS51195">
    <property type="entry name" value="Q_MOTIF"/>
    <property type="match status" value="1"/>
</dbReference>
<evidence type="ECO:0000256" key="1">
    <source>
        <dbReference type="ARBA" id="ARBA00022741"/>
    </source>
</evidence>
<dbReference type="SMART" id="SM00490">
    <property type="entry name" value="HELICc"/>
    <property type="match status" value="1"/>
</dbReference>
<dbReference type="Gene3D" id="3.40.50.300">
    <property type="entry name" value="P-loop containing nucleotide triphosphate hydrolases"/>
    <property type="match status" value="2"/>
</dbReference>
<evidence type="ECO:0000256" key="2">
    <source>
        <dbReference type="ARBA" id="ARBA00022801"/>
    </source>
</evidence>
<accession>A0ABQ5KV66</accession>
<dbReference type="PANTHER" id="PTHR47959:SF1">
    <property type="entry name" value="ATP-DEPENDENT RNA HELICASE DBPA"/>
    <property type="match status" value="1"/>
</dbReference>
<proteinExistence type="predicted"/>
<reference evidence="9" key="1">
    <citation type="submission" date="2022-03" db="EMBL/GenBank/DDBJ databases">
        <title>Draft genome sequence of Aduncisulcus paluster, a free-living microaerophilic Fornicata.</title>
        <authorList>
            <person name="Yuyama I."/>
            <person name="Kume K."/>
            <person name="Tamura T."/>
            <person name="Inagaki Y."/>
            <person name="Hashimoto T."/>
        </authorList>
    </citation>
    <scope>NUCLEOTIDE SEQUENCE</scope>
    <source>
        <strain evidence="9">NY0171</strain>
    </source>
</reference>
<dbReference type="InterPro" id="IPR001650">
    <property type="entry name" value="Helicase_C-like"/>
</dbReference>
<dbReference type="Proteomes" id="UP001057375">
    <property type="component" value="Unassembled WGS sequence"/>
</dbReference>
<organism evidence="9 10">
    <name type="scientific">Aduncisulcus paluster</name>
    <dbReference type="NCBI Taxonomy" id="2918883"/>
    <lineage>
        <taxon>Eukaryota</taxon>
        <taxon>Metamonada</taxon>
        <taxon>Carpediemonas-like organisms</taxon>
        <taxon>Aduncisulcus</taxon>
    </lineage>
</organism>
<dbReference type="SUPFAM" id="SSF52540">
    <property type="entry name" value="P-loop containing nucleoside triphosphate hydrolases"/>
    <property type="match status" value="1"/>
</dbReference>
<dbReference type="SMART" id="SM00487">
    <property type="entry name" value="DEXDc"/>
    <property type="match status" value="1"/>
</dbReference>
<feature type="domain" description="Helicase C-terminal" evidence="7">
    <location>
        <begin position="260"/>
        <end position="421"/>
    </location>
</feature>
<dbReference type="InterPro" id="IPR014001">
    <property type="entry name" value="Helicase_ATP-bd"/>
</dbReference>
<feature type="short sequence motif" description="Q motif" evidence="5">
    <location>
        <begin position="41"/>
        <end position="69"/>
    </location>
</feature>
<feature type="domain" description="Helicase ATP-binding" evidence="6">
    <location>
        <begin position="72"/>
        <end position="248"/>
    </location>
</feature>
<evidence type="ECO:0000259" key="7">
    <source>
        <dbReference type="PROSITE" id="PS51194"/>
    </source>
</evidence>
<evidence type="ECO:0000313" key="9">
    <source>
        <dbReference type="EMBL" id="GKT35334.1"/>
    </source>
</evidence>
<keyword evidence="1" id="KW-0547">Nucleotide-binding</keyword>
<dbReference type="InterPro" id="IPR014014">
    <property type="entry name" value="RNA_helicase_DEAD_Q_motif"/>
</dbReference>
<dbReference type="InterPro" id="IPR027417">
    <property type="entry name" value="P-loop_NTPase"/>
</dbReference>
<evidence type="ECO:0000313" key="10">
    <source>
        <dbReference type="Proteomes" id="UP001057375"/>
    </source>
</evidence>
<keyword evidence="3 9" id="KW-0347">Helicase</keyword>
<dbReference type="Pfam" id="PF00270">
    <property type="entry name" value="DEAD"/>
    <property type="match status" value="1"/>
</dbReference>
<dbReference type="InterPro" id="IPR011545">
    <property type="entry name" value="DEAD/DEAH_box_helicase_dom"/>
</dbReference>
<dbReference type="InterPro" id="IPR050079">
    <property type="entry name" value="DEAD_box_RNA_helicase"/>
</dbReference>
<evidence type="ECO:0000256" key="4">
    <source>
        <dbReference type="ARBA" id="ARBA00022840"/>
    </source>
</evidence>
<evidence type="ECO:0000259" key="6">
    <source>
        <dbReference type="PROSITE" id="PS51192"/>
    </source>
</evidence>
<dbReference type="CDD" id="cd18787">
    <property type="entry name" value="SF2_C_DEAD"/>
    <property type="match status" value="1"/>
</dbReference>
<keyword evidence="4" id="KW-0067">ATP-binding</keyword>
<keyword evidence="10" id="KW-1185">Reference proteome</keyword>
<name>A0ABQ5KV66_9EUKA</name>
<dbReference type="Pfam" id="PF00271">
    <property type="entry name" value="Helicase_C"/>
    <property type="match status" value="1"/>
</dbReference>
<dbReference type="PROSITE" id="PS51192">
    <property type="entry name" value="HELICASE_ATP_BIND_1"/>
    <property type="match status" value="1"/>
</dbReference>
<gene>
    <name evidence="9" type="ORF">ADUPG1_008514</name>
</gene>
<dbReference type="GO" id="GO:0004386">
    <property type="term" value="F:helicase activity"/>
    <property type="evidence" value="ECO:0007669"/>
    <property type="project" value="UniProtKB-KW"/>
</dbReference>
<evidence type="ECO:0000256" key="5">
    <source>
        <dbReference type="PROSITE-ProRule" id="PRU00552"/>
    </source>
</evidence>
<feature type="domain" description="DEAD-box RNA helicase Q" evidence="8">
    <location>
        <begin position="41"/>
        <end position="69"/>
    </location>
</feature>
<keyword evidence="2" id="KW-0378">Hydrolase</keyword>
<evidence type="ECO:0000259" key="8">
    <source>
        <dbReference type="PROSITE" id="PS51195"/>
    </source>
</evidence>
<comment type="caution">
    <text evidence="9">The sequence shown here is derived from an EMBL/GenBank/DDBJ whole genome shotgun (WGS) entry which is preliminary data.</text>
</comment>
<protein>
    <submittedName>
        <fullName evidence="9">ATP-dependent RNA helicase WM6</fullName>
    </submittedName>
</protein>
<evidence type="ECO:0000256" key="3">
    <source>
        <dbReference type="ARBA" id="ARBA00022806"/>
    </source>
</evidence>
<dbReference type="PANTHER" id="PTHR47959">
    <property type="entry name" value="ATP-DEPENDENT RNA HELICASE RHLE-RELATED"/>
    <property type="match status" value="1"/>
</dbReference>
<sequence>MADQELLDLVAFDEAPEEIVEEAPVEKTQEVKGSYASLHSTSFNDFLLKDPIRKAITEAGFEQPSEVQNTSIPHALLGQDLIVQGKSGLGKTAVFVLSILNQLVDYDKKSVACIVLAHTRELALQISREFARFSTHLPTIRTMVVTGGVPIKQQTRLLMSGEPQIIVGTPGRTAELVQKKYIDVSSVRHFVVDECDKIVSSSSDIFKKDLDTIFSACPEEKQVMMFTATLPEDALTVCKSYMKDPREVKVDDQSKLRLDGLLQHFKDLKPEGKNRALVTLLDTLPFSQLVIFVSSVPRCKALSRMLADMEYKVETMHSHMSQSERVRRFDAFKAGACRILVATELFARGVDVKAVNIVVNYDMPKDSDTYLHRVGRAGRFGTKGLAISFVCNEEEKKVLKEVQERFVVEIKELPDKIDTSTYMMA</sequence>
<dbReference type="EMBL" id="BQXS01010967">
    <property type="protein sequence ID" value="GKT35334.1"/>
    <property type="molecule type" value="Genomic_DNA"/>
</dbReference>
<dbReference type="PROSITE" id="PS51194">
    <property type="entry name" value="HELICASE_CTER"/>
    <property type="match status" value="1"/>
</dbReference>